<dbReference type="PROSITE" id="PS51233">
    <property type="entry name" value="VWFD"/>
    <property type="match status" value="1"/>
</dbReference>
<evidence type="ECO:0000313" key="9">
    <source>
        <dbReference type="Proteomes" id="UP000010482"/>
    </source>
</evidence>
<dbReference type="InterPro" id="IPR013783">
    <property type="entry name" value="Ig-like_fold"/>
</dbReference>
<dbReference type="eggNOG" id="COG3210">
    <property type="taxonomic scope" value="Bacteria"/>
</dbReference>
<dbReference type="GO" id="GO:0016477">
    <property type="term" value="P:cell migration"/>
    <property type="evidence" value="ECO:0007669"/>
    <property type="project" value="TreeGrafter"/>
</dbReference>
<dbReference type="EMBL" id="CP003944">
    <property type="protein sequence ID" value="AFZ51180.1"/>
    <property type="molecule type" value="Genomic_DNA"/>
</dbReference>
<feature type="compositionally biased region" description="Polar residues" evidence="5">
    <location>
        <begin position="2161"/>
        <end position="2170"/>
    </location>
</feature>
<keyword evidence="2" id="KW-0677">Repeat</keyword>
<comment type="subcellular location">
    <subcellularLocation>
        <location evidence="1">Membrane</location>
    </subcellularLocation>
</comment>
<dbReference type="CDD" id="cd11304">
    <property type="entry name" value="Cadherin_repeat"/>
    <property type="match status" value="6"/>
</dbReference>
<dbReference type="InterPro" id="IPR039808">
    <property type="entry name" value="Cadherin"/>
</dbReference>
<dbReference type="Pfam" id="PF00094">
    <property type="entry name" value="VWD"/>
    <property type="match status" value="1"/>
</dbReference>
<dbReference type="STRING" id="13035.Dacsa_2593"/>
<dbReference type="InterPro" id="IPR006626">
    <property type="entry name" value="PbH1"/>
</dbReference>
<dbReference type="GO" id="GO:0005509">
    <property type="term" value="F:calcium ion binding"/>
    <property type="evidence" value="ECO:0007669"/>
    <property type="project" value="InterPro"/>
</dbReference>
<keyword evidence="9" id="KW-1185">Reference proteome</keyword>
<feature type="region of interest" description="Disordered" evidence="5">
    <location>
        <begin position="1096"/>
        <end position="1116"/>
    </location>
</feature>
<evidence type="ECO:0000256" key="2">
    <source>
        <dbReference type="ARBA" id="ARBA00022737"/>
    </source>
</evidence>
<evidence type="ECO:0000256" key="4">
    <source>
        <dbReference type="ARBA" id="ARBA00023136"/>
    </source>
</evidence>
<dbReference type="GO" id="GO:0045296">
    <property type="term" value="F:cadherin binding"/>
    <property type="evidence" value="ECO:0007669"/>
    <property type="project" value="TreeGrafter"/>
</dbReference>
<keyword evidence="4" id="KW-0472">Membrane</keyword>
<feature type="domain" description="VWFD" evidence="7">
    <location>
        <begin position="2490"/>
        <end position="2687"/>
    </location>
</feature>
<dbReference type="HOGENOM" id="CLU_225183_0_0_3"/>
<dbReference type="InterPro" id="IPR011050">
    <property type="entry name" value="Pectin_lyase_fold/virulence"/>
</dbReference>
<dbReference type="GO" id="GO:0008013">
    <property type="term" value="F:beta-catenin binding"/>
    <property type="evidence" value="ECO:0007669"/>
    <property type="project" value="TreeGrafter"/>
</dbReference>
<evidence type="ECO:0000259" key="6">
    <source>
        <dbReference type="PROSITE" id="PS50268"/>
    </source>
</evidence>
<feature type="domain" description="Cadherin" evidence="6">
    <location>
        <begin position="2047"/>
        <end position="2149"/>
    </location>
</feature>
<dbReference type="InterPro" id="IPR012334">
    <property type="entry name" value="Pectin_lyas_fold"/>
</dbReference>
<feature type="domain" description="Cadherin" evidence="6">
    <location>
        <begin position="3000"/>
        <end position="3077"/>
    </location>
</feature>
<protein>
    <submittedName>
        <fullName evidence="8">Cadherin domain-containing protein</fullName>
    </submittedName>
</protein>
<dbReference type="GO" id="GO:0016342">
    <property type="term" value="C:catenin complex"/>
    <property type="evidence" value="ECO:0007669"/>
    <property type="project" value="TreeGrafter"/>
</dbReference>
<keyword evidence="3" id="KW-0106">Calcium</keyword>
<evidence type="ECO:0000256" key="1">
    <source>
        <dbReference type="ARBA" id="ARBA00004370"/>
    </source>
</evidence>
<feature type="region of interest" description="Disordered" evidence="5">
    <location>
        <begin position="1270"/>
        <end position="1290"/>
    </location>
</feature>
<feature type="domain" description="Cadherin" evidence="6">
    <location>
        <begin position="2267"/>
        <end position="2367"/>
    </location>
</feature>
<dbReference type="Gene3D" id="2.160.20.10">
    <property type="entry name" value="Single-stranded right-handed beta-helix, Pectin lyase-like"/>
    <property type="match status" value="4"/>
</dbReference>
<dbReference type="SMART" id="SM00710">
    <property type="entry name" value="PbH1"/>
    <property type="match status" value="25"/>
</dbReference>
<dbReference type="PANTHER" id="PTHR24027">
    <property type="entry name" value="CADHERIN-23"/>
    <property type="match status" value="1"/>
</dbReference>
<reference evidence="8" key="1">
    <citation type="submission" date="2012-04" db="EMBL/GenBank/DDBJ databases">
        <title>Finished genome of Dactylococcopsis salina PCC 8305.</title>
        <authorList>
            <consortium name="US DOE Joint Genome Institute"/>
            <person name="Gugger M."/>
            <person name="Coursin T."/>
            <person name="Rippka R."/>
            <person name="Tandeau De Marsac N."/>
            <person name="Huntemann M."/>
            <person name="Wei C.-L."/>
            <person name="Han J."/>
            <person name="Detter J.C."/>
            <person name="Han C."/>
            <person name="Tapia R."/>
            <person name="Daligault H."/>
            <person name="Chen A."/>
            <person name="Krypides N."/>
            <person name="Mavromatis K."/>
            <person name="Markowitz V."/>
            <person name="Szeto E."/>
            <person name="Ivanova N."/>
            <person name="Ovchinnikova G."/>
            <person name="Pagani I."/>
            <person name="Pati A."/>
            <person name="Goodwin L."/>
            <person name="Peters L."/>
            <person name="Pitluck S."/>
            <person name="Woyke T."/>
            <person name="Kerfeld C."/>
        </authorList>
    </citation>
    <scope>NUCLEOTIDE SEQUENCE [LARGE SCALE GENOMIC DNA]</scope>
    <source>
        <strain evidence="8">PCC 8305</strain>
    </source>
</reference>
<dbReference type="Pfam" id="PF17963">
    <property type="entry name" value="Big_9"/>
    <property type="match status" value="4"/>
</dbReference>
<dbReference type="InterPro" id="IPR001846">
    <property type="entry name" value="VWF_type-D"/>
</dbReference>
<evidence type="ECO:0000256" key="3">
    <source>
        <dbReference type="ARBA" id="ARBA00022837"/>
    </source>
</evidence>
<dbReference type="NCBIfam" id="NF041518">
    <property type="entry name" value="choice_anch_Q"/>
    <property type="match status" value="5"/>
</dbReference>
<feature type="domain" description="Cadherin" evidence="6">
    <location>
        <begin position="3074"/>
        <end position="3207"/>
    </location>
</feature>
<gene>
    <name evidence="8" type="ORF">Dacsa_2593</name>
</gene>
<dbReference type="KEGG" id="dsl:Dacsa_2593"/>
<accession>K9YY10</accession>
<dbReference type="Proteomes" id="UP000010482">
    <property type="component" value="Chromosome"/>
</dbReference>
<dbReference type="Gene3D" id="2.60.40.10">
    <property type="entry name" value="Immunoglobulins"/>
    <property type="match status" value="1"/>
</dbReference>
<feature type="domain" description="Cadherin" evidence="6">
    <location>
        <begin position="1350"/>
        <end position="1450"/>
    </location>
</feature>
<dbReference type="PROSITE" id="PS50268">
    <property type="entry name" value="CADHERIN_2"/>
    <property type="match status" value="7"/>
</dbReference>
<dbReference type="InterPro" id="IPR059226">
    <property type="entry name" value="Choice_anch_Q_dom"/>
</dbReference>
<feature type="domain" description="Cadherin" evidence="6">
    <location>
        <begin position="2885"/>
        <end position="2988"/>
    </location>
</feature>
<dbReference type="SUPFAM" id="SSF51126">
    <property type="entry name" value="Pectin lyase-like"/>
    <property type="match status" value="6"/>
</dbReference>
<dbReference type="InterPro" id="IPR015919">
    <property type="entry name" value="Cadherin-like_sf"/>
</dbReference>
<name>K9YY10_DACS8</name>
<evidence type="ECO:0000256" key="5">
    <source>
        <dbReference type="SAM" id="MobiDB-lite"/>
    </source>
</evidence>
<dbReference type="Pfam" id="PF00028">
    <property type="entry name" value="Cadherin"/>
    <property type="match status" value="2"/>
</dbReference>
<evidence type="ECO:0000313" key="8">
    <source>
        <dbReference type="EMBL" id="AFZ51180.1"/>
    </source>
</evidence>
<dbReference type="PANTHER" id="PTHR24027:SF438">
    <property type="entry name" value="CADHERIN 23"/>
    <property type="match status" value="1"/>
</dbReference>
<feature type="region of interest" description="Disordered" evidence="5">
    <location>
        <begin position="2147"/>
        <end position="2175"/>
    </location>
</feature>
<dbReference type="GO" id="GO:0007156">
    <property type="term" value="P:homophilic cell adhesion via plasma membrane adhesion molecules"/>
    <property type="evidence" value="ECO:0007669"/>
    <property type="project" value="InterPro"/>
</dbReference>
<evidence type="ECO:0000259" key="7">
    <source>
        <dbReference type="PROSITE" id="PS51233"/>
    </source>
</evidence>
<feature type="compositionally biased region" description="Polar residues" evidence="5">
    <location>
        <begin position="1096"/>
        <end position="1105"/>
    </location>
</feature>
<sequence length="3312" mass="338183">MGTINASYSLIENNADQINGTNTNNITGQDPLLDPAGLQDNGGPTQTIALLAGSPAIDAGDNNSIPAGVDFDQRGTGFDRIFNNTVDIGALELLPFALEVNTETDENDGLEAGDGISLRDAIESIAPGGTITFADGINTITLDETLEELVIDKGLTIDGDFDDDGSPDVTVERASDATVDFRIFNIDDGDNANEVTVTLDGLTVSGGNVSGDGGGIFNDEDLTLTNSTVSGNSAQFGGGIDNRGTANVTNSTVSGNSAQFGGGIDNFGTANVTNSTVSGNSADDGGGIFNSGTANVTNSTVSGNSADDGGGIFNFGSTANVTNSTVSGNSASDNGGGIYNFGTATLSNSLISGNSAATSGNEVFNYSGSFFTGTINADANNLFGDDSRDNSQAFTNFTPGANDITATSDGTNPTALNSILDPAGLQDNGGPTQTIALLEGSPAIDAGDNDSIPTGVDFDQRGFDRILNGTVDIGAFELLLALEVNTETDENDGLEAGDGISLRDAIESIASGGTITFANGINTITLDEALGELVIDKGLTIDGDFDDNGSPDVTVQRASDATVDFRIFNIDDGDSANEVTVTLDGLTITGGVASGSFPNNRGGGIFNREDLTLTNSTVSGNSATNDGGGIFNDGTANVTNSTVSGNSATDDGGGIFNYNGIANVTNSTVSGNSATDDGGGIYNFGTANVNNSTVSGNSANYDGGGINNFGTANVTNSTISGNSAANNGGGIWNDDGGGDTVTLSNSIVADNLTNGAEGGDLYNDQGSTLGTINASYSLIENNADQINGTNTNNITGQDPLLDPAGLQDNGGPTQTIALLEDSPAIDAGDNDSIPTGVDFDQRGFDRIVNGTVDIGAFEVQPPTDLIVDTETDEADGSVTDGDVSLRDALAAIASGGTITFADGINTITLNQTLGELVIDKGLTIDGDFDDDGSPDVTVERASGATAEFRIFNIDDGDSANEVTVTLDGLTISGGTVSGDGGGIFNREDLTLINSTVSGNSATDDGGGMWNAGTANVNNSSVSGNSAADNGGGMWNAGTANVNNSSVSGNSATDRGGGIFNYNGTANVSNSTVSGNSANYDGGGIWNNGSGTANVTNSTVSGNSATDDGGGISNSGTATLSNSTVSGNSAADNGGGIFNLGTANVNNSSVSGNSATDHGGGIFNYNGTANVSNSTVSGNSADGHGGGIDNFGTANVSNSTVSGNSAADNGGGIWNDDGGDDTVTLSNSIVADNLTNGAEGGDLYNEQGSTLGTINASYSLIENNADQINGTNTNNITGQDPLLDPAGLQDNGGPTQTIALLVDSPAIDAGDNNLIPDGVSFDQRGDGFDRIFNGTVDIGAFEVEILNTAPTVDDLTTSVPENSTAVTTITANDPENDPLTFSISGGVDSNFFAIDANTGELSFSSAPDFENPADDGSDNVYEVEVTVSDGSLTDTATVTVTINGVNDAPNISEIPDQTFDQDSSSGAIDFTISDVETAADSLTVSATSDNQTLMPDGNITLSGTDENRTLELTSVSNELGTANITVTVDDGTDATTETFILTVNLTHLVVDTLIDEVDGSVTDGDISLRDALSAIAPGGTITFANGINTITLDQTLGELVIDKGLTIDGDFDDDGSPDVTVQRASDATVDFRIFNIDDGDNANEVTVTLDGLTVSGGGLTFSSGTVSGDGGGIYNREDLTLTNSTVSDNSALDGGGIFNDGTANVTNSTVSGNSAAFDGGGIFNDGTANVTNSTVSGNFADDGGGIWNDGTANVTNSTVSGNFADDGGGIYNLGGGIYNLGTANVTNSTVSGNFADDGGGIWNDGTANVTNSTVSGNFADDGGGIYNLGTANVSNSTLSGNSATNGGGIFNLFATANVTNSTVSGNFADDGGGIYNLGTANVSNSTLSGNSATDDGGGIYNNFGTATLSNSLISGNSAATSGNEVFNYSEGFITGTINADANNLFGDDSRDNSQAFTNFTPGANDITATSDGTNPTALNSILDPAGLQDNGGPTQTIALLEGSPAIDAGDNNLIPASVDFDQRGFDRIFNGTVDIGAFEVEILNTAPTVDDITTSVPENSTAVTTITANDPENDPLTFSISGGVDGNFFAIDANTGELSFVSAPDLENPADDGSDNVYEVEVTVSDGSLTDTATVSVTVTDVVENLPPTVNDDNFSTDEDTVTSGNVLTNDSDPDSDPLTIVEVNGNSSDVGNQITLASGALLTLNSDGTFDYNPNGKDEALGDSETATDSLTYTVSDGNGETDTATVTVTINGVNDAPNISAVPAQSLPENSTAVTTISANDPENDPLTFSISGGVDGNFFAIDANTGELSFVSAPDFENPQDADGNNVYQVQVTANDGNGGTDVANVEITINDIANDIVENQPPVVNVGNFEVSELARNGTEIGQLDISDPDGDDLTVSLSEASQVRLINTFTEGTTEDPDVDGDGNAPFAIDNEGVITVNDTDDLGPLFKVVSLAFTRTVPSFSLMVEVSDGEAINIGAAIIDVNCGRPASGFGDPHVTTFDRNNFGFQVVGEFTLVESTDENNPLIIQARTAPAIQDDGTPSDQLSSYTAIATDFGGDTVAIYAREENPVVINGETVTDIPVDGIEVGDSGRITDLGDGFLNINLGGEAQERIVVQFLENRIDPRFFLSEERNGNITGVMGNKDGDPSNDIVDSNGDVIEEATFEQINGEFADAFRVTEATNSLLLREGEDINEINDPDFAAEEVTLASLEADLGTEAFNDIVAQVEAAGVPEGFLRTSAIIDFATTGDDSFIDSALNVAGGNATPEVDDAVFNIEEDLVNGEVVGTVSIQDGDDGDNLEVSISAGNDDIDGDENLPFAIDGQGQITINDSGDLVEAGEGTAFSLSVTATDPLGATGTGSVTIVENNPDVDQPPTVAANVNEIRENSPEGTIVGRAIATDAEGDEFTLGLEGDLDPNGNGTDAFTIAENGLITVADPGDLDFETTPSFEFDVTATQTNDDTIIGTSTVTVSLIDVEPEDNSPPEITSDSALSIEENNTFVDTVTANDPEGDFLTFSLTGGVDQGLFTLDVEGNLNFIEAPDFENPIDADEDNIYELEITAEDENGGNTSQTLNIEVLDVSEDTNESPIITSDSLQTIEENTIAPLSLQADDPDGDEVTFSLTGGADQGLFTINPDTGELEFNNPPDFENPIDADEDNIYELEVTAEDGNGGIITENFQIEVTDVDETIDWSLDIDGNGEISPLSDGIMTVRFLFGDAFSNDDLINGAIGAEASRSLPEIRDHLQIGVDEGFLDIDEDGEINPLSDGIIAVRFLFGDAFAGEALINGAISPDSSLSLEEIQANLADLTSI</sequence>
<dbReference type="SUPFAM" id="SSF49313">
    <property type="entry name" value="Cadherin-like"/>
    <property type="match status" value="7"/>
</dbReference>
<feature type="domain" description="Cadherin" evidence="6">
    <location>
        <begin position="2778"/>
        <end position="2879"/>
    </location>
</feature>
<dbReference type="SMART" id="SM00112">
    <property type="entry name" value="CA"/>
    <property type="match status" value="6"/>
</dbReference>
<dbReference type="InterPro" id="IPR002126">
    <property type="entry name" value="Cadherin-like_dom"/>
</dbReference>
<organism evidence="8 9">
    <name type="scientific">Dactylococcopsis salina (strain PCC 8305)</name>
    <name type="common">Myxobactron salinum</name>
    <dbReference type="NCBI Taxonomy" id="13035"/>
    <lineage>
        <taxon>Bacteria</taxon>
        <taxon>Bacillati</taxon>
        <taxon>Cyanobacteriota</taxon>
        <taxon>Cyanophyceae</taxon>
        <taxon>Nodosilineales</taxon>
        <taxon>Cymatolegaceae</taxon>
        <taxon>Dactylococcopsis</taxon>
    </lineage>
</organism>
<dbReference type="Gene3D" id="2.60.40.60">
    <property type="entry name" value="Cadherins"/>
    <property type="match status" value="8"/>
</dbReference>
<proteinExistence type="predicted"/>